<evidence type="ECO:0000313" key="3">
    <source>
        <dbReference type="Proteomes" id="UP001148018"/>
    </source>
</evidence>
<dbReference type="AlphaFoldDB" id="A0A9Q0IUJ6"/>
<sequence>MVLIIIFCNPMMTPRHAELPPSTPTTPASRPPSSTNTFATSTPAHSSRVISRKARRSVHTRGSDSTPAA</sequence>
<evidence type="ECO:0000256" key="1">
    <source>
        <dbReference type="SAM" id="MobiDB-lite"/>
    </source>
</evidence>
<feature type="region of interest" description="Disordered" evidence="1">
    <location>
        <begin position="13"/>
        <end position="69"/>
    </location>
</feature>
<feature type="compositionally biased region" description="Basic residues" evidence="1">
    <location>
        <begin position="50"/>
        <end position="59"/>
    </location>
</feature>
<proteinExistence type="predicted"/>
<keyword evidence="3" id="KW-1185">Reference proteome</keyword>
<accession>A0A9Q0IUJ6</accession>
<protein>
    <submittedName>
        <fullName evidence="2">Uncharacterized protein</fullName>
    </submittedName>
</protein>
<name>A0A9Q0IUJ6_9TELE</name>
<comment type="caution">
    <text evidence="2">The sequence shown here is derived from an EMBL/GenBank/DDBJ whole genome shotgun (WGS) entry which is preliminary data.</text>
</comment>
<feature type="compositionally biased region" description="Polar residues" evidence="1">
    <location>
        <begin position="36"/>
        <end position="49"/>
    </location>
</feature>
<reference evidence="2" key="1">
    <citation type="submission" date="2022-07" db="EMBL/GenBank/DDBJ databases">
        <title>Chromosome-level genome of Muraenolepis orangiensis.</title>
        <authorList>
            <person name="Kim J."/>
        </authorList>
    </citation>
    <scope>NUCLEOTIDE SEQUENCE</scope>
    <source>
        <strain evidence="2">KU_S4_2022</strain>
        <tissue evidence="2">Muscle</tissue>
    </source>
</reference>
<gene>
    <name evidence="2" type="ORF">NHX12_022665</name>
</gene>
<feature type="compositionally biased region" description="Low complexity" evidence="1">
    <location>
        <begin position="25"/>
        <end position="35"/>
    </location>
</feature>
<dbReference type="EMBL" id="JANIIK010000038">
    <property type="protein sequence ID" value="KAJ3610573.1"/>
    <property type="molecule type" value="Genomic_DNA"/>
</dbReference>
<dbReference type="Proteomes" id="UP001148018">
    <property type="component" value="Unassembled WGS sequence"/>
</dbReference>
<evidence type="ECO:0000313" key="2">
    <source>
        <dbReference type="EMBL" id="KAJ3610573.1"/>
    </source>
</evidence>
<organism evidence="2 3">
    <name type="scientific">Muraenolepis orangiensis</name>
    <name type="common">Patagonian moray cod</name>
    <dbReference type="NCBI Taxonomy" id="630683"/>
    <lineage>
        <taxon>Eukaryota</taxon>
        <taxon>Metazoa</taxon>
        <taxon>Chordata</taxon>
        <taxon>Craniata</taxon>
        <taxon>Vertebrata</taxon>
        <taxon>Euteleostomi</taxon>
        <taxon>Actinopterygii</taxon>
        <taxon>Neopterygii</taxon>
        <taxon>Teleostei</taxon>
        <taxon>Neoteleostei</taxon>
        <taxon>Acanthomorphata</taxon>
        <taxon>Zeiogadaria</taxon>
        <taxon>Gadariae</taxon>
        <taxon>Gadiformes</taxon>
        <taxon>Muraenolepidoidei</taxon>
        <taxon>Muraenolepididae</taxon>
        <taxon>Muraenolepis</taxon>
    </lineage>
</organism>